<evidence type="ECO:0000256" key="2">
    <source>
        <dbReference type="ARBA" id="ARBA00022900"/>
    </source>
</evidence>
<evidence type="ECO:0000313" key="8">
    <source>
        <dbReference type="Proteomes" id="UP000075880"/>
    </source>
</evidence>
<reference evidence="7" key="1">
    <citation type="submission" date="2024-04" db="UniProtKB">
        <authorList>
            <consortium name="EnsemblMetazoa"/>
        </authorList>
    </citation>
    <scope>IDENTIFICATION</scope>
    <source>
        <strain evidence="7">EBRO</strain>
    </source>
</reference>
<evidence type="ECO:0000256" key="5">
    <source>
        <dbReference type="SAM" id="Phobius"/>
    </source>
</evidence>
<feature type="region of interest" description="Disordered" evidence="4">
    <location>
        <begin position="1"/>
        <end position="31"/>
    </location>
</feature>
<dbReference type="InterPro" id="IPR042178">
    <property type="entry name" value="Serpin_sf_1"/>
</dbReference>
<proteinExistence type="inferred from homology"/>
<evidence type="ECO:0000256" key="1">
    <source>
        <dbReference type="ARBA" id="ARBA00022690"/>
    </source>
</evidence>
<organism evidence="7 8">
    <name type="scientific">Anopheles atroparvus</name>
    <name type="common">European mosquito</name>
    <dbReference type="NCBI Taxonomy" id="41427"/>
    <lineage>
        <taxon>Eukaryota</taxon>
        <taxon>Metazoa</taxon>
        <taxon>Ecdysozoa</taxon>
        <taxon>Arthropoda</taxon>
        <taxon>Hexapoda</taxon>
        <taxon>Insecta</taxon>
        <taxon>Pterygota</taxon>
        <taxon>Neoptera</taxon>
        <taxon>Endopterygota</taxon>
        <taxon>Diptera</taxon>
        <taxon>Nematocera</taxon>
        <taxon>Culicoidea</taxon>
        <taxon>Culicidae</taxon>
        <taxon>Anophelinae</taxon>
        <taxon>Anopheles</taxon>
    </lineage>
</organism>
<name>A0AAG5DFC8_ANOAO</name>
<dbReference type="Gene3D" id="3.30.497.10">
    <property type="entry name" value="Antithrombin, subunit I, domain 2"/>
    <property type="match status" value="2"/>
</dbReference>
<feature type="compositionally biased region" description="Low complexity" evidence="4">
    <location>
        <begin position="505"/>
        <end position="526"/>
    </location>
</feature>
<dbReference type="InterPro" id="IPR023795">
    <property type="entry name" value="Serpin_CS"/>
</dbReference>
<dbReference type="InterPro" id="IPR000215">
    <property type="entry name" value="Serpin_fam"/>
</dbReference>
<dbReference type="InterPro" id="IPR023796">
    <property type="entry name" value="Serpin_dom"/>
</dbReference>
<dbReference type="EnsemblMetazoa" id="ENSAATROPT010576">
    <property type="protein sequence ID" value="ENSAATROPP009549"/>
    <property type="gene ID" value="ENSAATROPG008577"/>
</dbReference>
<feature type="region of interest" description="Disordered" evidence="4">
    <location>
        <begin position="769"/>
        <end position="802"/>
    </location>
</feature>
<dbReference type="GO" id="GO:0005615">
    <property type="term" value="C:extracellular space"/>
    <property type="evidence" value="ECO:0007669"/>
    <property type="project" value="InterPro"/>
</dbReference>
<accession>A0AAG5DFC8</accession>
<dbReference type="AlphaFoldDB" id="A0AAG5DFC8"/>
<protein>
    <recommendedName>
        <fullName evidence="6">Serpin domain-containing protein</fullName>
    </recommendedName>
</protein>
<dbReference type="InterPro" id="IPR036186">
    <property type="entry name" value="Serpin_sf"/>
</dbReference>
<dbReference type="PROSITE" id="PS00284">
    <property type="entry name" value="SERPIN"/>
    <property type="match status" value="1"/>
</dbReference>
<dbReference type="Gene3D" id="2.30.39.10">
    <property type="entry name" value="Alpha-1-antitrypsin, domain 1"/>
    <property type="match status" value="2"/>
</dbReference>
<dbReference type="GO" id="GO:0045861">
    <property type="term" value="P:negative regulation of proteolysis"/>
    <property type="evidence" value="ECO:0007669"/>
    <property type="project" value="UniProtKB-ARBA"/>
</dbReference>
<feature type="transmembrane region" description="Helical" evidence="5">
    <location>
        <begin position="49"/>
        <end position="70"/>
    </location>
</feature>
<evidence type="ECO:0000313" key="7">
    <source>
        <dbReference type="EnsemblMetazoa" id="ENSAATROPP009549"/>
    </source>
</evidence>
<dbReference type="SMART" id="SM00093">
    <property type="entry name" value="SERPIN"/>
    <property type="match status" value="1"/>
</dbReference>
<dbReference type="FunFam" id="2.30.39.10:FF:000035">
    <property type="entry name" value="Serine protease inhibitor (serpin) 16"/>
    <property type="match status" value="1"/>
</dbReference>
<keyword evidence="8" id="KW-1185">Reference proteome</keyword>
<dbReference type="Proteomes" id="UP000075880">
    <property type="component" value="Unassembled WGS sequence"/>
</dbReference>
<dbReference type="SUPFAM" id="SSF56574">
    <property type="entry name" value="Serpins"/>
    <property type="match status" value="2"/>
</dbReference>
<dbReference type="PANTHER" id="PTHR11461:SF342">
    <property type="entry name" value="SERINE PROTEASE INHIBITOR 28DC"/>
    <property type="match status" value="1"/>
</dbReference>
<comment type="similarity">
    <text evidence="3">Belongs to the serpin family.</text>
</comment>
<keyword evidence="2" id="KW-0722">Serine protease inhibitor</keyword>
<keyword evidence="5" id="KW-0472">Membrane</keyword>
<evidence type="ECO:0000259" key="6">
    <source>
        <dbReference type="SMART" id="SM00093"/>
    </source>
</evidence>
<dbReference type="InterPro" id="IPR042185">
    <property type="entry name" value="Serpin_sf_2"/>
</dbReference>
<dbReference type="PANTHER" id="PTHR11461">
    <property type="entry name" value="SERINE PROTEASE INHIBITOR, SERPIN"/>
    <property type="match status" value="1"/>
</dbReference>
<sequence length="871" mass="96796">MLPVRSIQSRRSEPNFGQNSNHKSSRASSRQKLVLRTVKTLSEMRSGYVASWMLVVVVVMLATMQTVSAASGQANGMKKVIQAKQDPLDRLQANPASVNQVSDSVTNLAQKIARSIASPKSKTEIFSPVSIAGALSLLLLGAGGQTQRELLNVMGFGEGTAKLSFQEIHYAFGRLFQDLVANDPSLVPLVTWRVNDKCNRYDEDYEDDDFPPANTTANTSPSHLISVVNGMFLQNGLKPANRLLAVIQKFYQSSVTNLDFERDPSSAAAQINDWCARETNGKIREMVTAQMVANSRMIVASALYFKAQWETTFSPYGTRPRPFYLNGRQEPPIDLETMATTGCFPYFDATAYGAQIIGLPYETGISTMYIVMPNNSTRLELQRLQTILGAAQLNWMIDQMKTKKGMVVLPKLSISNRIQLSSVLQQLGVRDLFDPSRSNLSQVLDETVPQTGTQQSTSIPQAPPKLVNQVVGSRFDSPTSTAMAGNSVAPGVRPTNKPPSQPSKPQVNHQNQQTPQTQQKPSSQQPFATVRPQPQKQQHAPSANTNLQRLNLDWDPSDCNQVENCRYSDKCVCTLLPTTEDAAGCGTPVASFTRDPNRTDCQFSLENKQLGRMSLCIKRGYQVEEQLKNNQYACQQSGCIFFKQKCYCCQGNAQLSSNKHVAQAAQPSGVYGVDGKVGPSPSWVPVVRYNQYAPNSGRREICQNVPTLNSEQLCYPYRYRWLPNYGVCIDEATCRDEYQRKKRQAAYPQSQQYKQGVLSEQQRLQQQYQQAQQQQQQPNGKLQQTNIQNQQQPSPLPPRQSGAPLFVNEIITQVKLDVNEQGTEGGAVTIALIDRIGPGYTFQVDSPFLILIRHDITKALLFYGAVYDPRP</sequence>
<dbReference type="Pfam" id="PF00079">
    <property type="entry name" value="Serpin"/>
    <property type="match status" value="2"/>
</dbReference>
<evidence type="ECO:0000256" key="3">
    <source>
        <dbReference type="RuleBase" id="RU000411"/>
    </source>
</evidence>
<keyword evidence="5" id="KW-0812">Transmembrane</keyword>
<dbReference type="GO" id="GO:0004867">
    <property type="term" value="F:serine-type endopeptidase inhibitor activity"/>
    <property type="evidence" value="ECO:0007669"/>
    <property type="project" value="UniProtKB-KW"/>
</dbReference>
<evidence type="ECO:0000256" key="4">
    <source>
        <dbReference type="SAM" id="MobiDB-lite"/>
    </source>
</evidence>
<feature type="compositionally biased region" description="Polar residues" evidence="4">
    <location>
        <begin position="532"/>
        <end position="543"/>
    </location>
</feature>
<keyword evidence="1" id="KW-0646">Protease inhibitor</keyword>
<feature type="compositionally biased region" description="Polar residues" evidence="4">
    <location>
        <begin position="15"/>
        <end position="31"/>
    </location>
</feature>
<keyword evidence="5" id="KW-1133">Transmembrane helix</keyword>
<feature type="domain" description="Serpin" evidence="6">
    <location>
        <begin position="110"/>
        <end position="869"/>
    </location>
</feature>
<feature type="region of interest" description="Disordered" evidence="4">
    <location>
        <begin position="475"/>
        <end position="543"/>
    </location>
</feature>
<feature type="compositionally biased region" description="Low complexity" evidence="4">
    <location>
        <begin position="769"/>
        <end position="793"/>
    </location>
</feature>